<reference evidence="1" key="1">
    <citation type="submission" date="2021-03" db="EMBL/GenBank/DDBJ databases">
        <title>Draft genome sequence of rust myrtle Austropuccinia psidii MF-1, a brazilian biotype.</title>
        <authorList>
            <person name="Quecine M.C."/>
            <person name="Pachon D.M.R."/>
            <person name="Bonatelli M.L."/>
            <person name="Correr F.H."/>
            <person name="Franceschini L.M."/>
            <person name="Leite T.F."/>
            <person name="Margarido G.R.A."/>
            <person name="Almeida C.A."/>
            <person name="Ferrarezi J.A."/>
            <person name="Labate C.A."/>
        </authorList>
    </citation>
    <scope>NUCLEOTIDE SEQUENCE</scope>
    <source>
        <strain evidence="1">MF-1</strain>
    </source>
</reference>
<comment type="caution">
    <text evidence="1">The sequence shown here is derived from an EMBL/GenBank/DDBJ whole genome shotgun (WGS) entry which is preliminary data.</text>
</comment>
<dbReference type="OrthoDB" id="2684341at2759"/>
<proteinExistence type="predicted"/>
<organism evidence="1 2">
    <name type="scientific">Austropuccinia psidii MF-1</name>
    <dbReference type="NCBI Taxonomy" id="1389203"/>
    <lineage>
        <taxon>Eukaryota</taxon>
        <taxon>Fungi</taxon>
        <taxon>Dikarya</taxon>
        <taxon>Basidiomycota</taxon>
        <taxon>Pucciniomycotina</taxon>
        <taxon>Pucciniomycetes</taxon>
        <taxon>Pucciniales</taxon>
        <taxon>Sphaerophragmiaceae</taxon>
        <taxon>Austropuccinia</taxon>
    </lineage>
</organism>
<protein>
    <submittedName>
        <fullName evidence="1">Uncharacterized protein</fullName>
    </submittedName>
</protein>
<name>A0A9Q3JRU6_9BASI</name>
<keyword evidence="2" id="KW-1185">Reference proteome</keyword>
<gene>
    <name evidence="1" type="ORF">O181_107058</name>
</gene>
<evidence type="ECO:0000313" key="1">
    <source>
        <dbReference type="EMBL" id="MBW0567343.1"/>
    </source>
</evidence>
<dbReference type="Proteomes" id="UP000765509">
    <property type="component" value="Unassembled WGS sequence"/>
</dbReference>
<dbReference type="EMBL" id="AVOT02080681">
    <property type="protein sequence ID" value="MBW0567343.1"/>
    <property type="molecule type" value="Genomic_DNA"/>
</dbReference>
<dbReference type="AlphaFoldDB" id="A0A9Q3JRU6"/>
<accession>A0A9Q3JRU6</accession>
<sequence length="180" mass="20785">MGLFSHGYSQQRRPHIGFDCLNHFNPYTNWRQGLITFDADNKDYYDPPESFSNDFSSAQSCADLVCDSRTPSFPSSVHIPCLKSHQSLVSSRDEVCKEIQDVREDNLVSSLHLFFGNMDLPPSSYHDSLEELWDEEEETKEIETVMKVVPSPYHQFLDVFSNVKAEKHPPHHTCDHHIEL</sequence>
<evidence type="ECO:0000313" key="2">
    <source>
        <dbReference type="Proteomes" id="UP000765509"/>
    </source>
</evidence>